<dbReference type="Proteomes" id="UP000199310">
    <property type="component" value="Unassembled WGS sequence"/>
</dbReference>
<dbReference type="Pfam" id="PF04338">
    <property type="entry name" value="DUF481"/>
    <property type="match status" value="1"/>
</dbReference>
<dbReference type="OrthoDB" id="789864at2"/>
<dbReference type="EMBL" id="FOJG01000002">
    <property type="protein sequence ID" value="SEW51994.1"/>
    <property type="molecule type" value="Genomic_DNA"/>
</dbReference>
<keyword evidence="1" id="KW-0732">Signal</keyword>
<reference evidence="3" key="1">
    <citation type="submission" date="2016-10" db="EMBL/GenBank/DDBJ databases">
        <authorList>
            <person name="Varghese N."/>
            <person name="Submissions S."/>
        </authorList>
    </citation>
    <scope>NUCLEOTIDE SEQUENCE [LARGE SCALE GENOMIC DNA]</scope>
    <source>
        <strain evidence="3">DSM 3695</strain>
    </source>
</reference>
<feature type="signal peptide" evidence="1">
    <location>
        <begin position="1"/>
        <end position="19"/>
    </location>
</feature>
<dbReference type="InterPro" id="IPR007433">
    <property type="entry name" value="DUF481"/>
</dbReference>
<evidence type="ECO:0000256" key="1">
    <source>
        <dbReference type="SAM" id="SignalP"/>
    </source>
</evidence>
<keyword evidence="3" id="KW-1185">Reference proteome</keyword>
<dbReference type="RefSeq" id="WP_089898457.1">
    <property type="nucleotide sequence ID" value="NZ_FOJG01000002.1"/>
</dbReference>
<organism evidence="2 3">
    <name type="scientific">Chitinophaga arvensicola</name>
    <dbReference type="NCBI Taxonomy" id="29529"/>
    <lineage>
        <taxon>Bacteria</taxon>
        <taxon>Pseudomonadati</taxon>
        <taxon>Bacteroidota</taxon>
        <taxon>Chitinophagia</taxon>
        <taxon>Chitinophagales</taxon>
        <taxon>Chitinophagaceae</taxon>
        <taxon>Chitinophaga</taxon>
    </lineage>
</organism>
<evidence type="ECO:0000313" key="3">
    <source>
        <dbReference type="Proteomes" id="UP000199310"/>
    </source>
</evidence>
<proteinExistence type="predicted"/>
<evidence type="ECO:0000313" key="2">
    <source>
        <dbReference type="EMBL" id="SEW51994.1"/>
    </source>
</evidence>
<name>A0A1I0S852_9BACT</name>
<sequence length="243" mass="27903">MKRIVLLGMILLYAFVSRAQFSDSVHYYVKYASTGSVNRTNDGNSFLLNNNLGFKISKKRMTLNMGASYVYGKQDHSMTNNDVSTAMDFNIYRGEKKVYFWGLANYDKSYSLKINNRFQGGGGAAYDFIKRSNATLNVSDGLLFENSDLMLHDTIPDVYHTFRNSLRVYYKWVIKDIIVLEGSNFVQNSLSHGNDYIIKCNNSLSVKLRSWLSVTAAMTYNKLNRTDRENLLMNYGLTVEKFF</sequence>
<protein>
    <recommendedName>
        <fullName evidence="4">DUF481 domain-containing protein</fullName>
    </recommendedName>
</protein>
<evidence type="ECO:0008006" key="4">
    <source>
        <dbReference type="Google" id="ProtNLM"/>
    </source>
</evidence>
<feature type="chain" id="PRO_5011446556" description="DUF481 domain-containing protein" evidence="1">
    <location>
        <begin position="20"/>
        <end position="243"/>
    </location>
</feature>
<gene>
    <name evidence="2" type="ORF">SAMN04488122_4632</name>
</gene>
<accession>A0A1I0S852</accession>
<dbReference type="AlphaFoldDB" id="A0A1I0S852"/>